<dbReference type="InterPro" id="IPR051796">
    <property type="entry name" value="ISF_SsuE-like"/>
</dbReference>
<dbReference type="AlphaFoldDB" id="A0AAE3H8N7"/>
<sequence length="187" mass="19919">MRILAISGSPKKDGNNDTLIKKVLGIAEERGFETDAVLISSSSIAPCTACNACAKERGQCPISDDMQAVYDKLVSADGIIVSSPVYFGTMTSQLKALFDRSVLLRRQGFQLSNKVGAAMAVGGSRNGGQEKTIQSIHEWMHIHGMIVVGDGGHFGGILQKPASEDEEGMKTAVDTVNKLCDVLGMMK</sequence>
<proteinExistence type="inferred from homology"/>
<evidence type="ECO:0000313" key="8">
    <source>
        <dbReference type="Proteomes" id="UP001206983"/>
    </source>
</evidence>
<organism evidence="7 8">
    <name type="scientific">Methanolobus chelungpuianus</name>
    <dbReference type="NCBI Taxonomy" id="502115"/>
    <lineage>
        <taxon>Archaea</taxon>
        <taxon>Methanobacteriati</taxon>
        <taxon>Methanobacteriota</taxon>
        <taxon>Stenosarchaea group</taxon>
        <taxon>Methanomicrobia</taxon>
        <taxon>Methanosarcinales</taxon>
        <taxon>Methanosarcinaceae</taxon>
        <taxon>Methanolobus</taxon>
    </lineage>
</organism>
<evidence type="ECO:0000256" key="1">
    <source>
        <dbReference type="ARBA" id="ARBA00001917"/>
    </source>
</evidence>
<dbReference type="SUPFAM" id="SSF52218">
    <property type="entry name" value="Flavoproteins"/>
    <property type="match status" value="1"/>
</dbReference>
<name>A0AAE3H8N7_9EURY</name>
<dbReference type="GO" id="GO:0016491">
    <property type="term" value="F:oxidoreductase activity"/>
    <property type="evidence" value="ECO:0007669"/>
    <property type="project" value="InterPro"/>
</dbReference>
<accession>A0AAE3H8N7</accession>
<evidence type="ECO:0000256" key="5">
    <source>
        <dbReference type="ARBA" id="ARBA00038292"/>
    </source>
</evidence>
<dbReference type="EMBL" id="JTEO01000002">
    <property type="protein sequence ID" value="MCQ6962010.1"/>
    <property type="molecule type" value="Genomic_DNA"/>
</dbReference>
<keyword evidence="3" id="KW-0285">Flavoprotein</keyword>
<comment type="caution">
    <text evidence="7">The sequence shown here is derived from an EMBL/GenBank/DDBJ whole genome shotgun (WGS) entry which is preliminary data.</text>
</comment>
<dbReference type="Pfam" id="PF03358">
    <property type="entry name" value="FMN_red"/>
    <property type="match status" value="1"/>
</dbReference>
<feature type="domain" description="NADPH-dependent FMN reductase-like" evidence="6">
    <location>
        <begin position="1"/>
        <end position="150"/>
    </location>
</feature>
<dbReference type="InterPro" id="IPR005025">
    <property type="entry name" value="FMN_Rdtase-like_dom"/>
</dbReference>
<comment type="similarity">
    <text evidence="5">Belongs to the SsuE family. Isf subfamily.</text>
</comment>
<dbReference type="RefSeq" id="WP_256621756.1">
    <property type="nucleotide sequence ID" value="NZ_JTEO01000002.1"/>
</dbReference>
<dbReference type="InterPro" id="IPR029039">
    <property type="entry name" value="Flavoprotein-like_sf"/>
</dbReference>
<evidence type="ECO:0000313" key="7">
    <source>
        <dbReference type="EMBL" id="MCQ6962010.1"/>
    </source>
</evidence>
<keyword evidence="8" id="KW-1185">Reference proteome</keyword>
<evidence type="ECO:0000256" key="2">
    <source>
        <dbReference type="ARBA" id="ARBA00001966"/>
    </source>
</evidence>
<dbReference type="PANTHER" id="PTHR43278:SF1">
    <property type="entry name" value="IRON-SULFUR FLAVOPROTEIN MJ1083"/>
    <property type="match status" value="1"/>
</dbReference>
<dbReference type="Gene3D" id="3.40.50.360">
    <property type="match status" value="1"/>
</dbReference>
<dbReference type="PANTHER" id="PTHR43278">
    <property type="entry name" value="NAD(P)H-DEPENDENT FMN-CONTAINING OXIDOREDUCTASE YWQN-RELATED"/>
    <property type="match status" value="1"/>
</dbReference>
<gene>
    <name evidence="7" type="ORF">PV02_02240</name>
</gene>
<evidence type="ECO:0000256" key="4">
    <source>
        <dbReference type="ARBA" id="ARBA00022643"/>
    </source>
</evidence>
<reference evidence="7 8" key="1">
    <citation type="journal article" date="2011" name="Appl. Environ. Microbiol.">
        <title>Methanogenic archaea isolated from Taiwan's Chelungpu fault.</title>
        <authorList>
            <person name="Wu S.Y."/>
            <person name="Lai M.C."/>
        </authorList>
    </citation>
    <scope>NUCLEOTIDE SEQUENCE [LARGE SCALE GENOMIC DNA]</scope>
    <source>
        <strain evidence="7 8">St545Mb</strain>
    </source>
</reference>
<evidence type="ECO:0000259" key="6">
    <source>
        <dbReference type="Pfam" id="PF03358"/>
    </source>
</evidence>
<evidence type="ECO:0000256" key="3">
    <source>
        <dbReference type="ARBA" id="ARBA00022630"/>
    </source>
</evidence>
<keyword evidence="4" id="KW-0288">FMN</keyword>
<protein>
    <submittedName>
        <fullName evidence="7">Iron-sulfur protein</fullName>
    </submittedName>
</protein>
<comment type="cofactor">
    <cofactor evidence="2">
        <name>[4Fe-4S] cluster</name>
        <dbReference type="ChEBI" id="CHEBI:49883"/>
    </cofactor>
</comment>
<dbReference type="Proteomes" id="UP001206983">
    <property type="component" value="Unassembled WGS sequence"/>
</dbReference>
<comment type="cofactor">
    <cofactor evidence="1">
        <name>FMN</name>
        <dbReference type="ChEBI" id="CHEBI:58210"/>
    </cofactor>
</comment>